<dbReference type="AlphaFoldDB" id="A0A5B7IFV2"/>
<dbReference type="EMBL" id="VSRR010056196">
    <property type="protein sequence ID" value="MPC81183.1"/>
    <property type="molecule type" value="Genomic_DNA"/>
</dbReference>
<protein>
    <submittedName>
        <fullName evidence="1">Uncharacterized protein</fullName>
    </submittedName>
</protein>
<dbReference type="Proteomes" id="UP000324222">
    <property type="component" value="Unassembled WGS sequence"/>
</dbReference>
<reference evidence="1 2" key="1">
    <citation type="submission" date="2019-05" db="EMBL/GenBank/DDBJ databases">
        <title>Another draft genome of Portunus trituberculatus and its Hox gene families provides insights of decapod evolution.</title>
        <authorList>
            <person name="Jeong J.-H."/>
            <person name="Song I."/>
            <person name="Kim S."/>
            <person name="Choi T."/>
            <person name="Kim D."/>
            <person name="Ryu S."/>
            <person name="Kim W."/>
        </authorList>
    </citation>
    <scope>NUCLEOTIDE SEQUENCE [LARGE SCALE GENOMIC DNA]</scope>
    <source>
        <tissue evidence="1">Muscle</tissue>
    </source>
</reference>
<organism evidence="1 2">
    <name type="scientific">Portunus trituberculatus</name>
    <name type="common">Swimming crab</name>
    <name type="synonym">Neptunus trituberculatus</name>
    <dbReference type="NCBI Taxonomy" id="210409"/>
    <lineage>
        <taxon>Eukaryota</taxon>
        <taxon>Metazoa</taxon>
        <taxon>Ecdysozoa</taxon>
        <taxon>Arthropoda</taxon>
        <taxon>Crustacea</taxon>
        <taxon>Multicrustacea</taxon>
        <taxon>Malacostraca</taxon>
        <taxon>Eumalacostraca</taxon>
        <taxon>Eucarida</taxon>
        <taxon>Decapoda</taxon>
        <taxon>Pleocyemata</taxon>
        <taxon>Brachyura</taxon>
        <taxon>Eubrachyura</taxon>
        <taxon>Portunoidea</taxon>
        <taxon>Portunidae</taxon>
        <taxon>Portuninae</taxon>
        <taxon>Portunus</taxon>
    </lineage>
</organism>
<evidence type="ECO:0000313" key="2">
    <source>
        <dbReference type="Proteomes" id="UP000324222"/>
    </source>
</evidence>
<proteinExistence type="predicted"/>
<keyword evidence="2" id="KW-1185">Reference proteome</keyword>
<comment type="caution">
    <text evidence="1">The sequence shown here is derived from an EMBL/GenBank/DDBJ whole genome shotgun (WGS) entry which is preliminary data.</text>
</comment>
<gene>
    <name evidence="1" type="ORF">E2C01_075789</name>
</gene>
<evidence type="ECO:0000313" key="1">
    <source>
        <dbReference type="EMBL" id="MPC81183.1"/>
    </source>
</evidence>
<sequence>MDNAGQWGEEALQLTMVNTMNQWVKESTRWREGKNHCYLT</sequence>
<name>A0A5B7IFV2_PORTR</name>
<accession>A0A5B7IFV2</accession>